<dbReference type="EMBL" id="WAAR01000077">
    <property type="protein sequence ID" value="KAB1110471.1"/>
    <property type="molecule type" value="Genomic_DNA"/>
</dbReference>
<protein>
    <recommendedName>
        <fullName evidence="5">PA domain-containing protein</fullName>
    </recommendedName>
</protein>
<dbReference type="Gene3D" id="3.50.30.30">
    <property type="match status" value="1"/>
</dbReference>
<evidence type="ECO:0000313" key="3">
    <source>
        <dbReference type="EMBL" id="KAB1110471.1"/>
    </source>
</evidence>
<comment type="caution">
    <text evidence="3">The sequence shown here is derived from an EMBL/GenBank/DDBJ whole genome shotgun (WGS) entry which is preliminary data.</text>
</comment>
<dbReference type="SUPFAM" id="SSF52025">
    <property type="entry name" value="PA domain"/>
    <property type="match status" value="1"/>
</dbReference>
<proteinExistence type="predicted"/>
<dbReference type="InterPro" id="IPR046450">
    <property type="entry name" value="PA_dom_sf"/>
</dbReference>
<name>A0ABQ6UEM5_9ACTN</name>
<feature type="chain" id="PRO_5045551675" description="PA domain-containing protein" evidence="2">
    <location>
        <begin position="40"/>
        <end position="977"/>
    </location>
</feature>
<feature type="region of interest" description="Disordered" evidence="1">
    <location>
        <begin position="36"/>
        <end position="61"/>
    </location>
</feature>
<organism evidence="3 4">
    <name type="scientific">Micromonospora aurantiaca</name>
    <name type="common">nom. illeg.</name>
    <dbReference type="NCBI Taxonomy" id="47850"/>
    <lineage>
        <taxon>Bacteria</taxon>
        <taxon>Bacillati</taxon>
        <taxon>Actinomycetota</taxon>
        <taxon>Actinomycetes</taxon>
        <taxon>Micromonosporales</taxon>
        <taxon>Micromonosporaceae</taxon>
        <taxon>Micromonospora</taxon>
    </lineage>
</organism>
<keyword evidence="4" id="KW-1185">Reference proteome</keyword>
<accession>A0ABQ6UEM5</accession>
<keyword evidence="2" id="KW-0732">Signal</keyword>
<evidence type="ECO:0000256" key="2">
    <source>
        <dbReference type="SAM" id="SignalP"/>
    </source>
</evidence>
<gene>
    <name evidence="3" type="ORF">F6X54_17890</name>
</gene>
<sequence>MTRSRSNPRISARRRRPYLRLLAAVTAVLTVAGAPSATAAQSRPGPFPAPAGGSAATAGGGAVPAAAGDGLRAVSLPGLKGSTYTVTLITGDEVTLTRDGGRYTITASPTPRADGTRPTIDVKVDTSSDPADTSIHALPSDARALIAGGVVDQKVFDVLWMASRTASGESGSLPLTVEYGDKPGAATLNQWVATLPGVTATATHPQIGRVDLRVDLRHTAEFWAEVKGRTSIGELNDYLFHGVVPKLSGGIVGIWPTDRRSASTKPQADTGQPKYQITQIVKRTKGEPVNCGTGIFIMCAAELPGFTQVAGSAVGSGYEATSGRCLDQNPCTTWELTYQVPPGKYVAGGSARFWLDSREQQLNLMVPEFTVDGDATIRLDADAARELTVGTPRPTETFIGSRTAFRTYSNGHGGAWLSFTWYGNSRFWAIPSAPVTVGTFHMGVNWVLGKPLVTMSVTTPRRVDLNPMLPADWYKRPGQEVVRFDGRRNVAVVDGGLGRAADYDRVDARGKLVLLSIDADKPVGGICRIGAAQLARARAAGAVGVLIEPVSSGGIWPTTVCSLPVDPDWWYNPQEVPDIPYAAIAPGEAETLRTLLRRGQVKVEYSGYDAVSPYLYTLHIYQQGRIPASLHTEVTDKQLATVETALHGTQAQPADLVYSAFRPNETVAAGVPYRYLTDTVKFTTYRGPVSPDLVRRQDYDRTGPKPGARAIDVVDRADRSTARWTAGPLVPGAPELSPKVFRSQPGKWEADWSTEVCAFCRQGNTFYPITFLVSGASPEQAMGAYVFEPDNVRMYADGREIPQTQSPWWGATYELPAESKRYRLTGRNSNGTTSTTWNFTSAAGVGKTPPSGFLCAEGSATSCHAAPLVFLRYNTDADLADAVTAPGTHRLDVTAYHHAPDAPKITSVSLWISTDGGTTWTHTPTTRQGDGRYTARYRLPRMAESGGTVSIKAQAADAGGNTVEQTVLDALTLTDGR</sequence>
<evidence type="ECO:0008006" key="5">
    <source>
        <dbReference type="Google" id="ProtNLM"/>
    </source>
</evidence>
<dbReference type="PROSITE" id="PS51318">
    <property type="entry name" value="TAT"/>
    <property type="match status" value="1"/>
</dbReference>
<dbReference type="Proteomes" id="UP000471364">
    <property type="component" value="Unassembled WGS sequence"/>
</dbReference>
<feature type="signal peptide" evidence="2">
    <location>
        <begin position="1"/>
        <end position="39"/>
    </location>
</feature>
<feature type="compositionally biased region" description="Low complexity" evidence="1">
    <location>
        <begin position="50"/>
        <end position="61"/>
    </location>
</feature>
<dbReference type="RefSeq" id="WP_151013620.1">
    <property type="nucleotide sequence ID" value="NZ_CBDRIO010000061.1"/>
</dbReference>
<reference evidence="3 4" key="1">
    <citation type="submission" date="2019-09" db="EMBL/GenBank/DDBJ databases">
        <title>High taxonomic diversity of Micromonospora strains isolated from Medicago sativa nodules in different geographical locations.</title>
        <authorList>
            <person name="Martinez-Hidalgo P."/>
            <person name="Flores-Felix J.D."/>
            <person name="Velazquez E."/>
            <person name="Brau L."/>
            <person name="Trujillo M.E."/>
            <person name="Martinez-Molina E."/>
        </authorList>
    </citation>
    <scope>NUCLEOTIDE SEQUENCE [LARGE SCALE GENOMIC DNA]</scope>
    <source>
        <strain evidence="3 4">ALFB5</strain>
    </source>
</reference>
<dbReference type="InterPro" id="IPR006311">
    <property type="entry name" value="TAT_signal"/>
</dbReference>
<evidence type="ECO:0000313" key="4">
    <source>
        <dbReference type="Proteomes" id="UP000471364"/>
    </source>
</evidence>
<evidence type="ECO:0000256" key="1">
    <source>
        <dbReference type="SAM" id="MobiDB-lite"/>
    </source>
</evidence>